<dbReference type="Proteomes" id="UP000265180">
    <property type="component" value="Chromosome 21"/>
</dbReference>
<sequence length="100" mass="11495">MVSRQPSVHPGLPWYHNRGSIVLLAVLDEPAMEKHEKEMERFEAIDENESKHIWQTSKEKPKEAERRAMKTTLCVNLNPITDEEAECEAFASMKECSAPK</sequence>
<organism evidence="1 2">
    <name type="scientific">Oryzias latipes</name>
    <name type="common">Japanese rice fish</name>
    <name type="synonym">Japanese killifish</name>
    <dbReference type="NCBI Taxonomy" id="8090"/>
    <lineage>
        <taxon>Eukaryota</taxon>
        <taxon>Metazoa</taxon>
        <taxon>Chordata</taxon>
        <taxon>Craniata</taxon>
        <taxon>Vertebrata</taxon>
        <taxon>Euteleostomi</taxon>
        <taxon>Actinopterygii</taxon>
        <taxon>Neopterygii</taxon>
        <taxon>Teleostei</taxon>
        <taxon>Neoteleostei</taxon>
        <taxon>Acanthomorphata</taxon>
        <taxon>Ovalentaria</taxon>
        <taxon>Atherinomorphae</taxon>
        <taxon>Beloniformes</taxon>
        <taxon>Adrianichthyidae</taxon>
        <taxon>Oryziinae</taxon>
        <taxon>Oryzias</taxon>
    </lineage>
</organism>
<dbReference type="AlphaFoldDB" id="A0A3P9JWC3"/>
<proteinExistence type="predicted"/>
<evidence type="ECO:0000313" key="1">
    <source>
        <dbReference type="Ensembl" id="ENSORLP00020000218.1"/>
    </source>
</evidence>
<reference evidence="1 2" key="2">
    <citation type="submission" date="2017-04" db="EMBL/GenBank/DDBJ databases">
        <title>CpG methylation of centromeres and impact of large insertions on vertebrate speciation.</title>
        <authorList>
            <person name="Ichikawa K."/>
            <person name="Yoshimura J."/>
            <person name="Morishita S."/>
        </authorList>
    </citation>
    <scope>NUCLEOTIDE SEQUENCE</scope>
    <source>
        <strain evidence="1 2">HNI</strain>
    </source>
</reference>
<protein>
    <submittedName>
        <fullName evidence="1">Uncharacterized protein</fullName>
    </submittedName>
</protein>
<reference evidence="1" key="3">
    <citation type="submission" date="2025-08" db="UniProtKB">
        <authorList>
            <consortium name="Ensembl"/>
        </authorList>
    </citation>
    <scope>IDENTIFICATION</scope>
    <source>
        <strain evidence="1">HNI</strain>
    </source>
</reference>
<reference evidence="1" key="4">
    <citation type="submission" date="2025-09" db="UniProtKB">
        <authorList>
            <consortium name="Ensembl"/>
        </authorList>
    </citation>
    <scope>IDENTIFICATION</scope>
    <source>
        <strain evidence="1">HNI</strain>
    </source>
</reference>
<name>A0A3P9JWC3_ORYLA</name>
<dbReference type="Ensembl" id="ENSORLT00020015076.1">
    <property type="protein sequence ID" value="ENSORLP00020000218.1"/>
    <property type="gene ID" value="ENSORLG00020022463.1"/>
</dbReference>
<reference key="1">
    <citation type="journal article" date="2007" name="Nature">
        <title>The medaka draft genome and insights into vertebrate genome evolution.</title>
        <authorList>
            <person name="Kasahara M."/>
            <person name="Naruse K."/>
            <person name="Sasaki S."/>
            <person name="Nakatani Y."/>
            <person name="Qu W."/>
            <person name="Ahsan B."/>
            <person name="Yamada T."/>
            <person name="Nagayasu Y."/>
            <person name="Doi K."/>
            <person name="Kasai Y."/>
            <person name="Jindo T."/>
            <person name="Kobayashi D."/>
            <person name="Shimada A."/>
            <person name="Toyoda A."/>
            <person name="Kuroki Y."/>
            <person name="Fujiyama A."/>
            <person name="Sasaki T."/>
            <person name="Shimizu A."/>
            <person name="Asakawa S."/>
            <person name="Shimizu N."/>
            <person name="Hashimoto S."/>
            <person name="Yang J."/>
            <person name="Lee Y."/>
            <person name="Matsushima K."/>
            <person name="Sugano S."/>
            <person name="Sakaizumi M."/>
            <person name="Narita T."/>
            <person name="Ohishi K."/>
            <person name="Haga S."/>
            <person name="Ohta F."/>
            <person name="Nomoto H."/>
            <person name="Nogata K."/>
            <person name="Morishita T."/>
            <person name="Endo T."/>
            <person name="Shin-I T."/>
            <person name="Takeda H."/>
            <person name="Morishita S."/>
            <person name="Kohara Y."/>
        </authorList>
    </citation>
    <scope>NUCLEOTIDE SEQUENCE [LARGE SCALE GENOMIC DNA]</scope>
    <source>
        <strain>Hd-rR</strain>
    </source>
</reference>
<evidence type="ECO:0000313" key="2">
    <source>
        <dbReference type="Proteomes" id="UP000265180"/>
    </source>
</evidence>
<accession>A0A3P9JWC3</accession>